<sequence>MTTQDPNGSTTYDGASVGTERPGDRPRGGPRPVIVAGIAFFFGVGFSMSELILGMASALGIDHGDVLLPGWVLISVIMMPVVVGMGAGKLWAVRLFRWLSFGAMALYLPLLGLAFYLYAGPKAIDSGQAVVMFVMAVVKLPPLFILYRAIRTVRWLDPASLPHEWEPPYIQR</sequence>
<dbReference type="Proteomes" id="UP000494260">
    <property type="component" value="Unassembled WGS sequence"/>
</dbReference>
<gene>
    <name evidence="3" type="ORF">BLA18109_01311</name>
</gene>
<organism evidence="3 4">
    <name type="scientific">Burkholderia lata (strain ATCC 17760 / DSM 23089 / LMG 22485 / NCIMB 9086 / R18194 / 383)</name>
    <dbReference type="NCBI Taxonomy" id="482957"/>
    <lineage>
        <taxon>Bacteria</taxon>
        <taxon>Pseudomonadati</taxon>
        <taxon>Pseudomonadota</taxon>
        <taxon>Betaproteobacteria</taxon>
        <taxon>Burkholderiales</taxon>
        <taxon>Burkholderiaceae</taxon>
        <taxon>Burkholderia</taxon>
        <taxon>Burkholderia cepacia complex</taxon>
    </lineage>
</organism>
<evidence type="ECO:0000313" key="4">
    <source>
        <dbReference type="Proteomes" id="UP000494260"/>
    </source>
</evidence>
<feature type="transmembrane region" description="Helical" evidence="2">
    <location>
        <begin position="68"/>
        <end position="88"/>
    </location>
</feature>
<protein>
    <submittedName>
        <fullName evidence="3">Uncharacterized protein</fullName>
    </submittedName>
</protein>
<feature type="region of interest" description="Disordered" evidence="1">
    <location>
        <begin position="1"/>
        <end position="29"/>
    </location>
</feature>
<name>A0A6P2TDV0_BURL3</name>
<evidence type="ECO:0000256" key="2">
    <source>
        <dbReference type="SAM" id="Phobius"/>
    </source>
</evidence>
<accession>A0A6P2TDV0</accession>
<dbReference type="RefSeq" id="WP_254609364.1">
    <property type="nucleotide sequence ID" value="NZ_CABVQH010000003.1"/>
</dbReference>
<feature type="transmembrane region" description="Helical" evidence="2">
    <location>
        <begin position="33"/>
        <end position="56"/>
    </location>
</feature>
<proteinExistence type="predicted"/>
<keyword evidence="2" id="KW-0812">Transmembrane</keyword>
<reference evidence="3 4" key="1">
    <citation type="submission" date="2019-09" db="EMBL/GenBank/DDBJ databases">
        <authorList>
            <person name="Depoorter E."/>
        </authorList>
    </citation>
    <scope>NUCLEOTIDE SEQUENCE [LARGE SCALE GENOMIC DNA]</scope>
    <source>
        <strain evidence="3">R-18109</strain>
    </source>
</reference>
<evidence type="ECO:0000313" key="3">
    <source>
        <dbReference type="EMBL" id="VWC59153.1"/>
    </source>
</evidence>
<feature type="transmembrane region" description="Helical" evidence="2">
    <location>
        <begin position="95"/>
        <end position="118"/>
    </location>
</feature>
<keyword evidence="2" id="KW-0472">Membrane</keyword>
<keyword evidence="2" id="KW-1133">Transmembrane helix</keyword>
<evidence type="ECO:0000256" key="1">
    <source>
        <dbReference type="SAM" id="MobiDB-lite"/>
    </source>
</evidence>
<dbReference type="AlphaFoldDB" id="A0A6P2TDV0"/>
<feature type="transmembrane region" description="Helical" evidence="2">
    <location>
        <begin position="130"/>
        <end position="150"/>
    </location>
</feature>
<dbReference type="EMBL" id="CABVQH010000003">
    <property type="protein sequence ID" value="VWC59153.1"/>
    <property type="molecule type" value="Genomic_DNA"/>
</dbReference>
<feature type="compositionally biased region" description="Polar residues" evidence="1">
    <location>
        <begin position="1"/>
        <end position="13"/>
    </location>
</feature>